<feature type="domain" description="RRM" evidence="3">
    <location>
        <begin position="23"/>
        <end position="91"/>
    </location>
</feature>
<dbReference type="InterPro" id="IPR035979">
    <property type="entry name" value="RBD_domain_sf"/>
</dbReference>
<dbReference type="Proteomes" id="UP000515151">
    <property type="component" value="Chromosome 1"/>
</dbReference>
<name>A0A6P8C142_PUNGR</name>
<dbReference type="AlphaFoldDB" id="A0A6P8C142"/>
<dbReference type="PANTHER" id="PTHR11176">
    <property type="entry name" value="BOULE-RELATED"/>
    <property type="match status" value="1"/>
</dbReference>
<dbReference type="InterPro" id="IPR000504">
    <property type="entry name" value="RRM_dom"/>
</dbReference>
<proteinExistence type="predicted"/>
<sequence length="272" mass="29649">MAHQRIPGFQPVNPQSLGDTTFTKVFVGGLAWETRSDTLRRYFEQFGEVSDATVVTDKTTGRSKGYGFVTFRDPEAAKRACADPILLIDGRWANCNLASLGRPQLVPLYGHLKTANSYVGGLQIVQRNYAGSFLQPLPYGYYQQGHLYPPYGYATCGPKYLIPPEIHNPYAGQHYLPIYEASGAITPTMYQYERLGQTVASGHGYSLTQGFMMPGHNMMQFGGLGVDGLATSPIPMVQALYPSGHAAAVSVQPQYLLSVPPVVFSDLAQIAG</sequence>
<accession>A0A6P8C142</accession>
<dbReference type="RefSeq" id="XP_031377182.1">
    <property type="nucleotide sequence ID" value="XM_031521322.1"/>
</dbReference>
<organism evidence="4 5">
    <name type="scientific">Punica granatum</name>
    <name type="common">Pomegranate</name>
    <dbReference type="NCBI Taxonomy" id="22663"/>
    <lineage>
        <taxon>Eukaryota</taxon>
        <taxon>Viridiplantae</taxon>
        <taxon>Streptophyta</taxon>
        <taxon>Embryophyta</taxon>
        <taxon>Tracheophyta</taxon>
        <taxon>Spermatophyta</taxon>
        <taxon>Magnoliopsida</taxon>
        <taxon>eudicotyledons</taxon>
        <taxon>Gunneridae</taxon>
        <taxon>Pentapetalae</taxon>
        <taxon>rosids</taxon>
        <taxon>malvids</taxon>
        <taxon>Myrtales</taxon>
        <taxon>Lythraceae</taxon>
        <taxon>Punica</taxon>
    </lineage>
</organism>
<dbReference type="GeneID" id="116192711"/>
<dbReference type="Pfam" id="PF00076">
    <property type="entry name" value="RRM_1"/>
    <property type="match status" value="1"/>
</dbReference>
<dbReference type="OrthoDB" id="439808at2759"/>
<dbReference type="InterPro" id="IPR012677">
    <property type="entry name" value="Nucleotide-bd_a/b_plait_sf"/>
</dbReference>
<protein>
    <submittedName>
        <fullName evidence="5">RNA-binding protein 38-like isoform X1</fullName>
    </submittedName>
</protein>
<evidence type="ECO:0000313" key="5">
    <source>
        <dbReference type="RefSeq" id="XP_031377182.1"/>
    </source>
</evidence>
<reference evidence="4" key="1">
    <citation type="journal article" date="2020" name="Plant Biotechnol. J.">
        <title>The pomegranate (Punica granatum L.) draft genome dissects genetic divergence between soft- and hard-seeded cultivars.</title>
        <authorList>
            <person name="Luo X."/>
            <person name="Li H."/>
            <person name="Wu Z."/>
            <person name="Yao W."/>
            <person name="Zhao P."/>
            <person name="Cao D."/>
            <person name="Yu H."/>
            <person name="Li K."/>
            <person name="Poudel K."/>
            <person name="Zhao D."/>
            <person name="Zhang F."/>
            <person name="Xia X."/>
            <person name="Chen L."/>
            <person name="Wang Q."/>
            <person name="Jing D."/>
            <person name="Cao S."/>
        </authorList>
    </citation>
    <scope>NUCLEOTIDE SEQUENCE [LARGE SCALE GENOMIC DNA]</scope>
    <source>
        <strain evidence="4">cv. Tunisia</strain>
    </source>
</reference>
<dbReference type="Gene3D" id="3.30.70.330">
    <property type="match status" value="1"/>
</dbReference>
<dbReference type="PANTHER" id="PTHR11176:SF57">
    <property type="entry name" value="PROTEIN BOULE"/>
    <property type="match status" value="1"/>
</dbReference>
<dbReference type="PROSITE" id="PS50102">
    <property type="entry name" value="RRM"/>
    <property type="match status" value="1"/>
</dbReference>
<dbReference type="SUPFAM" id="SSF54928">
    <property type="entry name" value="RNA-binding domain, RBD"/>
    <property type="match status" value="1"/>
</dbReference>
<evidence type="ECO:0000256" key="1">
    <source>
        <dbReference type="ARBA" id="ARBA00022884"/>
    </source>
</evidence>
<evidence type="ECO:0000256" key="2">
    <source>
        <dbReference type="PROSITE-ProRule" id="PRU00176"/>
    </source>
</evidence>
<evidence type="ECO:0000313" key="4">
    <source>
        <dbReference type="Proteomes" id="UP000515151"/>
    </source>
</evidence>
<keyword evidence="4" id="KW-1185">Reference proteome</keyword>
<dbReference type="GO" id="GO:0003723">
    <property type="term" value="F:RNA binding"/>
    <property type="evidence" value="ECO:0007669"/>
    <property type="project" value="UniProtKB-UniRule"/>
</dbReference>
<evidence type="ECO:0000259" key="3">
    <source>
        <dbReference type="PROSITE" id="PS50102"/>
    </source>
</evidence>
<keyword evidence="1 2" id="KW-0694">RNA-binding</keyword>
<gene>
    <name evidence="5" type="primary">LOC116192711</name>
</gene>
<dbReference type="SMART" id="SM00360">
    <property type="entry name" value="RRM"/>
    <property type="match status" value="1"/>
</dbReference>
<reference evidence="5" key="2">
    <citation type="submission" date="2025-08" db="UniProtKB">
        <authorList>
            <consortium name="RefSeq"/>
        </authorList>
    </citation>
    <scope>IDENTIFICATION</scope>
    <source>
        <tissue evidence="5">Leaf</tissue>
    </source>
</reference>